<dbReference type="PANTHER" id="PTHR11820">
    <property type="entry name" value="ACYLPYRUVASE"/>
    <property type="match status" value="1"/>
</dbReference>
<dbReference type="GO" id="GO:0046872">
    <property type="term" value="F:metal ion binding"/>
    <property type="evidence" value="ECO:0007669"/>
    <property type="project" value="UniProtKB-KW"/>
</dbReference>
<evidence type="ECO:0000259" key="3">
    <source>
        <dbReference type="Pfam" id="PF01557"/>
    </source>
</evidence>
<evidence type="ECO:0000313" key="5">
    <source>
        <dbReference type="Proteomes" id="UP000277212"/>
    </source>
</evidence>
<dbReference type="OrthoDB" id="411064at2759"/>
<dbReference type="GO" id="GO:0018773">
    <property type="term" value="F:acetylpyruvate hydrolase activity"/>
    <property type="evidence" value="ECO:0007669"/>
    <property type="project" value="TreeGrafter"/>
</dbReference>
<dbReference type="InterPro" id="IPR011234">
    <property type="entry name" value="Fumarylacetoacetase-like_C"/>
</dbReference>
<dbReference type="EMBL" id="NKUJ01000467">
    <property type="protein sequence ID" value="RMJ04797.1"/>
    <property type="molecule type" value="Genomic_DNA"/>
</dbReference>
<gene>
    <name evidence="4" type="ORF">CDV36_014525</name>
</gene>
<protein>
    <recommendedName>
        <fullName evidence="3">Fumarylacetoacetase-like C-terminal domain-containing protein</fullName>
    </recommendedName>
</protein>
<dbReference type="PANTHER" id="PTHR11820:SF7">
    <property type="entry name" value="ACYLPYRUVASE FAHD1, MITOCHONDRIAL"/>
    <property type="match status" value="1"/>
</dbReference>
<sequence length="299" mass="33156">MATFGKLIRFKDAAGTAFYGEAEGLPSINKQGLVGSSVPVYAGESPWDLNFRLTAETKSIAEVLPPLSHVPVFYCVGMNYKTHAREAGVELTAIIGQDCKNVSEDEDPFDYILGYTVGNDISSRWWQVPERSNGQPAAAKSFDKFAPLGPVITSKRLIPDPTRLRVSTRVNGERRQYSGTEDWIFDLGLLIRHLSRGTTLRKGSVIMTGTPSGVGYFMKPQTWLKHGDILETEIDGIVTPIERLFMVILYATNSTKSVLLSSGAPLQEASISTCLVRRLDYGLRRQFRPISDRGTYKEQ</sequence>
<dbReference type="Pfam" id="PF01557">
    <property type="entry name" value="FAA_hydrolase"/>
    <property type="match status" value="1"/>
</dbReference>
<name>A0A3M2RHJ2_9HYPO</name>
<accession>A0A3M2RHJ2</accession>
<evidence type="ECO:0000256" key="1">
    <source>
        <dbReference type="ARBA" id="ARBA00010211"/>
    </source>
</evidence>
<dbReference type="InterPro" id="IPR036663">
    <property type="entry name" value="Fumarylacetoacetase_C_sf"/>
</dbReference>
<keyword evidence="5" id="KW-1185">Reference proteome</keyword>
<reference evidence="4 5" key="1">
    <citation type="submission" date="2017-06" db="EMBL/GenBank/DDBJ databases">
        <title>Comparative genomic analysis of Ambrosia Fusariam Clade fungi.</title>
        <authorList>
            <person name="Stajich J.E."/>
            <person name="Carrillo J."/>
            <person name="Kijimoto T."/>
            <person name="Eskalen A."/>
            <person name="O'Donnell K."/>
            <person name="Kasson M."/>
        </authorList>
    </citation>
    <scope>NUCLEOTIDE SEQUENCE [LARGE SCALE GENOMIC DNA]</scope>
    <source>
        <strain evidence="4">UCR3666</strain>
    </source>
</reference>
<comment type="caution">
    <text evidence="4">The sequence shown here is derived from an EMBL/GenBank/DDBJ whole genome shotgun (WGS) entry which is preliminary data.</text>
</comment>
<keyword evidence="2" id="KW-0479">Metal-binding</keyword>
<evidence type="ECO:0000313" key="4">
    <source>
        <dbReference type="EMBL" id="RMJ04797.1"/>
    </source>
</evidence>
<comment type="similarity">
    <text evidence="1">Belongs to the FAH family.</text>
</comment>
<dbReference type="SUPFAM" id="SSF56529">
    <property type="entry name" value="FAH"/>
    <property type="match status" value="1"/>
</dbReference>
<dbReference type="STRING" id="2010991.A0A3M2RHJ2"/>
<proteinExistence type="inferred from homology"/>
<feature type="domain" description="Fumarylacetoacetase-like C-terminal" evidence="3">
    <location>
        <begin position="71"/>
        <end position="239"/>
    </location>
</feature>
<dbReference type="AlphaFoldDB" id="A0A3M2RHJ2"/>
<dbReference type="Proteomes" id="UP000277212">
    <property type="component" value="Unassembled WGS sequence"/>
</dbReference>
<evidence type="ECO:0000256" key="2">
    <source>
        <dbReference type="ARBA" id="ARBA00022723"/>
    </source>
</evidence>
<organism evidence="4 5">
    <name type="scientific">Fusarium kuroshium</name>
    <dbReference type="NCBI Taxonomy" id="2010991"/>
    <lineage>
        <taxon>Eukaryota</taxon>
        <taxon>Fungi</taxon>
        <taxon>Dikarya</taxon>
        <taxon>Ascomycota</taxon>
        <taxon>Pezizomycotina</taxon>
        <taxon>Sordariomycetes</taxon>
        <taxon>Hypocreomycetidae</taxon>
        <taxon>Hypocreales</taxon>
        <taxon>Nectriaceae</taxon>
        <taxon>Fusarium</taxon>
        <taxon>Fusarium solani species complex</taxon>
    </lineage>
</organism>
<dbReference type="Gene3D" id="3.90.850.10">
    <property type="entry name" value="Fumarylacetoacetase-like, C-terminal domain"/>
    <property type="match status" value="1"/>
</dbReference>